<reference evidence="10 11" key="1">
    <citation type="submission" date="2016-10" db="EMBL/GenBank/DDBJ databases">
        <authorList>
            <person name="de Groot N.N."/>
        </authorList>
    </citation>
    <scope>NUCLEOTIDE SEQUENCE [LARGE SCALE GENOMIC DNA]</scope>
    <source>
        <strain evidence="10 11">DSM 19938</strain>
    </source>
</reference>
<keyword evidence="5 8" id="KW-0812">Transmembrane</keyword>
<dbReference type="EMBL" id="FNXY01000004">
    <property type="protein sequence ID" value="SEJ00636.1"/>
    <property type="molecule type" value="Genomic_DNA"/>
</dbReference>
<accession>A0A1H6V9Z0</accession>
<evidence type="ECO:0000256" key="8">
    <source>
        <dbReference type="SAM" id="Phobius"/>
    </source>
</evidence>
<feature type="transmembrane region" description="Helical" evidence="8">
    <location>
        <begin position="7"/>
        <end position="28"/>
    </location>
</feature>
<evidence type="ECO:0000256" key="3">
    <source>
        <dbReference type="ARBA" id="ARBA00022553"/>
    </source>
</evidence>
<evidence type="ECO:0000256" key="2">
    <source>
        <dbReference type="ARBA" id="ARBA00012438"/>
    </source>
</evidence>
<dbReference type="GO" id="GO:0000155">
    <property type="term" value="F:phosphorelay sensor kinase activity"/>
    <property type="evidence" value="ECO:0007669"/>
    <property type="project" value="InterPro"/>
</dbReference>
<protein>
    <recommendedName>
        <fullName evidence="2">histidine kinase</fullName>
        <ecNumber evidence="2">2.7.13.3</ecNumber>
    </recommendedName>
</protein>
<dbReference type="AlphaFoldDB" id="A0A1H6V9Z0"/>
<dbReference type="Proteomes" id="UP000199532">
    <property type="component" value="Unassembled WGS sequence"/>
</dbReference>
<dbReference type="SUPFAM" id="SSF55874">
    <property type="entry name" value="ATPase domain of HSP90 chaperone/DNA topoisomerase II/histidine kinase"/>
    <property type="match status" value="1"/>
</dbReference>
<dbReference type="STRING" id="408657.SAMN04487995_2996"/>
<dbReference type="PANTHER" id="PTHR45436:SF5">
    <property type="entry name" value="SENSOR HISTIDINE KINASE TRCS"/>
    <property type="match status" value="1"/>
</dbReference>
<feature type="domain" description="Histidine kinase" evidence="9">
    <location>
        <begin position="220"/>
        <end position="421"/>
    </location>
</feature>
<dbReference type="Pfam" id="PF00512">
    <property type="entry name" value="HisKA"/>
    <property type="match status" value="1"/>
</dbReference>
<keyword evidence="6 10" id="KW-0418">Kinase</keyword>
<sequence length="421" mass="48796">MKLLNHTLKYLSITLLVIISIWAAIFYVNMLDEVYDSLDDGLDNYKLLIIKKAEEDSTILNKKEFAESNYEIRELPESVAILRKDIHQDTLMYMLNEEDYEPVRMLTSAFALNNKYYELKVISSMVEEDDLIEDLLYSLIWLYVAMIASILIVNNFLLKKTWKPFYLLLDQLKQFKIGKDPMIKPAETQVKEFKELNEAVTLLLNRTLETYQGQKQFIENASHELQTPLAISINKLELLSEREDLTESNLVAIGQIIQTLERLKRLNKSLLLLSKIENKQFQDNEQVDINAIFKNLIEEFSDFADYKNVHISFQENDQLYAYMNKDLAEIFVTNFLKNAIVHNVDNGSVDVTINPASFTIRNSGSNIPLDGQKIFQRFHKKSNEKNNTGLGLAIVKAISDLYGLSVAYYFDNGHKMTVYFK</sequence>
<dbReference type="Pfam" id="PF02518">
    <property type="entry name" value="HATPase_c"/>
    <property type="match status" value="1"/>
</dbReference>
<dbReference type="InterPro" id="IPR003594">
    <property type="entry name" value="HATPase_dom"/>
</dbReference>
<dbReference type="RefSeq" id="WP_090336116.1">
    <property type="nucleotide sequence ID" value="NZ_FNXY01000004.1"/>
</dbReference>
<dbReference type="Gene3D" id="1.10.287.130">
    <property type="match status" value="1"/>
</dbReference>
<dbReference type="PANTHER" id="PTHR45436">
    <property type="entry name" value="SENSOR HISTIDINE KINASE YKOH"/>
    <property type="match status" value="1"/>
</dbReference>
<name>A0A1H6V9Z0_9BACT</name>
<dbReference type="InterPro" id="IPR003661">
    <property type="entry name" value="HisK_dim/P_dom"/>
</dbReference>
<dbReference type="CDD" id="cd00082">
    <property type="entry name" value="HisKA"/>
    <property type="match status" value="1"/>
</dbReference>
<dbReference type="OrthoDB" id="1522504at2"/>
<evidence type="ECO:0000256" key="7">
    <source>
        <dbReference type="ARBA" id="ARBA00022989"/>
    </source>
</evidence>
<keyword evidence="11" id="KW-1185">Reference proteome</keyword>
<dbReference type="InterPro" id="IPR050428">
    <property type="entry name" value="TCS_sensor_his_kinase"/>
</dbReference>
<dbReference type="InterPro" id="IPR036890">
    <property type="entry name" value="HATPase_C_sf"/>
</dbReference>
<evidence type="ECO:0000256" key="4">
    <source>
        <dbReference type="ARBA" id="ARBA00022679"/>
    </source>
</evidence>
<evidence type="ECO:0000259" key="9">
    <source>
        <dbReference type="PROSITE" id="PS50109"/>
    </source>
</evidence>
<keyword evidence="7 8" id="KW-1133">Transmembrane helix</keyword>
<evidence type="ECO:0000313" key="10">
    <source>
        <dbReference type="EMBL" id="SEJ00636.1"/>
    </source>
</evidence>
<dbReference type="GO" id="GO:0005886">
    <property type="term" value="C:plasma membrane"/>
    <property type="evidence" value="ECO:0007669"/>
    <property type="project" value="TreeGrafter"/>
</dbReference>
<feature type="transmembrane region" description="Helical" evidence="8">
    <location>
        <begin position="135"/>
        <end position="158"/>
    </location>
</feature>
<keyword evidence="4" id="KW-0808">Transferase</keyword>
<dbReference type="Gene3D" id="3.30.565.10">
    <property type="entry name" value="Histidine kinase-like ATPase, C-terminal domain"/>
    <property type="match status" value="1"/>
</dbReference>
<gene>
    <name evidence="10" type="ORF">SAMN04487995_2996</name>
</gene>
<dbReference type="PROSITE" id="PS50109">
    <property type="entry name" value="HIS_KIN"/>
    <property type="match status" value="1"/>
</dbReference>
<dbReference type="InterPro" id="IPR005467">
    <property type="entry name" value="His_kinase_dom"/>
</dbReference>
<evidence type="ECO:0000256" key="6">
    <source>
        <dbReference type="ARBA" id="ARBA00022777"/>
    </source>
</evidence>
<comment type="catalytic activity">
    <reaction evidence="1">
        <text>ATP + protein L-histidine = ADP + protein N-phospho-L-histidine.</text>
        <dbReference type="EC" id="2.7.13.3"/>
    </reaction>
</comment>
<evidence type="ECO:0000313" key="11">
    <source>
        <dbReference type="Proteomes" id="UP000199532"/>
    </source>
</evidence>
<dbReference type="InterPro" id="IPR036097">
    <property type="entry name" value="HisK_dim/P_sf"/>
</dbReference>
<dbReference type="EC" id="2.7.13.3" evidence="2"/>
<organism evidence="10 11">
    <name type="scientific">Dyadobacter koreensis</name>
    <dbReference type="NCBI Taxonomy" id="408657"/>
    <lineage>
        <taxon>Bacteria</taxon>
        <taxon>Pseudomonadati</taxon>
        <taxon>Bacteroidota</taxon>
        <taxon>Cytophagia</taxon>
        <taxon>Cytophagales</taxon>
        <taxon>Spirosomataceae</taxon>
        <taxon>Dyadobacter</taxon>
    </lineage>
</organism>
<keyword evidence="8" id="KW-0472">Membrane</keyword>
<keyword evidence="3" id="KW-0597">Phosphoprotein</keyword>
<dbReference type="SUPFAM" id="SSF47384">
    <property type="entry name" value="Homodimeric domain of signal transducing histidine kinase"/>
    <property type="match status" value="1"/>
</dbReference>
<evidence type="ECO:0000256" key="5">
    <source>
        <dbReference type="ARBA" id="ARBA00022692"/>
    </source>
</evidence>
<proteinExistence type="predicted"/>
<evidence type="ECO:0000256" key="1">
    <source>
        <dbReference type="ARBA" id="ARBA00000085"/>
    </source>
</evidence>
<dbReference type="SMART" id="SM00387">
    <property type="entry name" value="HATPase_c"/>
    <property type="match status" value="1"/>
</dbReference>
<dbReference type="SMART" id="SM00388">
    <property type="entry name" value="HisKA"/>
    <property type="match status" value="1"/>
</dbReference>
<feature type="transmembrane region" description="Helical" evidence="8">
    <location>
        <begin position="390"/>
        <end position="410"/>
    </location>
</feature>